<accession>A0A923LCT2</accession>
<dbReference type="SUPFAM" id="SSF53335">
    <property type="entry name" value="S-adenosyl-L-methionine-dependent methyltransferases"/>
    <property type="match status" value="1"/>
</dbReference>
<evidence type="ECO:0000313" key="5">
    <source>
        <dbReference type="EMBL" id="MBC5660240.1"/>
    </source>
</evidence>
<protein>
    <submittedName>
        <fullName evidence="5">DNA cytosine methyltransferase</fullName>
    </submittedName>
</protein>
<keyword evidence="3" id="KW-0949">S-adenosyl-L-methionine</keyword>
<dbReference type="InterPro" id="IPR001525">
    <property type="entry name" value="C5_MeTfrase"/>
</dbReference>
<dbReference type="AlphaFoldDB" id="A0A923LCT2"/>
<evidence type="ECO:0000256" key="3">
    <source>
        <dbReference type="ARBA" id="ARBA00022691"/>
    </source>
</evidence>
<proteinExistence type="predicted"/>
<name>A0A923LCT2_9FIRM</name>
<dbReference type="GO" id="GO:0032259">
    <property type="term" value="P:methylation"/>
    <property type="evidence" value="ECO:0007669"/>
    <property type="project" value="UniProtKB-KW"/>
</dbReference>
<keyword evidence="2" id="KW-0808">Transferase</keyword>
<evidence type="ECO:0000256" key="4">
    <source>
        <dbReference type="ARBA" id="ARBA00022747"/>
    </source>
</evidence>
<dbReference type="PROSITE" id="PS00094">
    <property type="entry name" value="C5_MTASE_1"/>
    <property type="match status" value="1"/>
</dbReference>
<reference evidence="5" key="1">
    <citation type="submission" date="2020-08" db="EMBL/GenBank/DDBJ databases">
        <title>Genome public.</title>
        <authorList>
            <person name="Liu C."/>
            <person name="Sun Q."/>
        </authorList>
    </citation>
    <scope>NUCLEOTIDE SEQUENCE</scope>
    <source>
        <strain evidence="5">NSJ-68</strain>
    </source>
</reference>
<dbReference type="Gene3D" id="3.40.50.150">
    <property type="entry name" value="Vaccinia Virus protein VP39"/>
    <property type="match status" value="1"/>
</dbReference>
<dbReference type="GO" id="GO:0008168">
    <property type="term" value="F:methyltransferase activity"/>
    <property type="evidence" value="ECO:0007669"/>
    <property type="project" value="UniProtKB-KW"/>
</dbReference>
<dbReference type="RefSeq" id="WP_186872517.1">
    <property type="nucleotide sequence ID" value="NZ_JACOOR010000006.1"/>
</dbReference>
<dbReference type="Pfam" id="PF00145">
    <property type="entry name" value="DNA_methylase"/>
    <property type="match status" value="1"/>
</dbReference>
<dbReference type="InterPro" id="IPR018117">
    <property type="entry name" value="C5_DNA_meth_AS"/>
</dbReference>
<keyword evidence="6" id="KW-1185">Reference proteome</keyword>
<gene>
    <name evidence="5" type="ORF">H8S44_10700</name>
</gene>
<keyword evidence="4" id="KW-0680">Restriction system</keyword>
<keyword evidence="1 5" id="KW-0489">Methyltransferase</keyword>
<evidence type="ECO:0000256" key="2">
    <source>
        <dbReference type="ARBA" id="ARBA00022679"/>
    </source>
</evidence>
<organism evidence="5 6">
    <name type="scientific">Anaerosacchariphilus hominis</name>
    <dbReference type="NCBI Taxonomy" id="2763017"/>
    <lineage>
        <taxon>Bacteria</taxon>
        <taxon>Bacillati</taxon>
        <taxon>Bacillota</taxon>
        <taxon>Clostridia</taxon>
        <taxon>Lachnospirales</taxon>
        <taxon>Lachnospiraceae</taxon>
        <taxon>Anaerosacchariphilus</taxon>
    </lineage>
</organism>
<sequence length="115" mass="12204">MPLKLGSLFDGIGVFPLAAVNCGITPAWASEIEKAPVSITRRHFPGMKQLGDITKLNGAELAPVDILTFGSPCQNLSTAGDREGLAGKIMRCDSDSGKKLIKSMVLRTADRQGMC</sequence>
<dbReference type="GO" id="GO:0009307">
    <property type="term" value="P:DNA restriction-modification system"/>
    <property type="evidence" value="ECO:0007669"/>
    <property type="project" value="UniProtKB-KW"/>
</dbReference>
<evidence type="ECO:0000256" key="1">
    <source>
        <dbReference type="ARBA" id="ARBA00022603"/>
    </source>
</evidence>
<dbReference type="EMBL" id="JACOOR010000006">
    <property type="protein sequence ID" value="MBC5660240.1"/>
    <property type="molecule type" value="Genomic_DNA"/>
</dbReference>
<comment type="caution">
    <text evidence="5">The sequence shown here is derived from an EMBL/GenBank/DDBJ whole genome shotgun (WGS) entry which is preliminary data.</text>
</comment>
<dbReference type="Proteomes" id="UP000649345">
    <property type="component" value="Unassembled WGS sequence"/>
</dbReference>
<dbReference type="InterPro" id="IPR029063">
    <property type="entry name" value="SAM-dependent_MTases_sf"/>
</dbReference>
<evidence type="ECO:0000313" key="6">
    <source>
        <dbReference type="Proteomes" id="UP000649345"/>
    </source>
</evidence>